<keyword evidence="14" id="KW-1185">Reference proteome</keyword>
<dbReference type="Proteomes" id="UP000006548">
    <property type="component" value="Chromosome 4"/>
</dbReference>
<feature type="domain" description="B box-type" evidence="11">
    <location>
        <begin position="94"/>
        <end position="139"/>
    </location>
</feature>
<dbReference type="PANTHER" id="PTHR31832:SF86">
    <property type="entry name" value="B-BOX ZINC FINGER PROTEIN 19"/>
    <property type="match status" value="1"/>
</dbReference>
<evidence type="ECO:0000259" key="11">
    <source>
        <dbReference type="PROSITE" id="PS50119"/>
    </source>
</evidence>
<dbReference type="PROSITE" id="PS50119">
    <property type="entry name" value="ZF_BBOX"/>
    <property type="match status" value="2"/>
</dbReference>
<reference evidence="13 14" key="1">
    <citation type="journal article" date="1999" name="Nature">
        <title>Sequence and analysis of chromosome 4 of the plant Arabidopsis thaliana.</title>
        <authorList>
            <consortium name="EU"/>
            <consortium name="CSHL and WU Arabidopsis Sequencing Project"/>
            <person name="Mayer K."/>
            <person name="Schuller C."/>
            <person name="Wambutt R."/>
            <person name="Murphy G."/>
            <person name="Volckaert G."/>
            <person name="Pohl T."/>
            <person name="Dusterhoft A."/>
            <person name="Stiekema W."/>
            <person name="Entian K.D."/>
            <person name="Terryn N."/>
            <person name="Harris B."/>
            <person name="Ansorge W."/>
            <person name="Brandt P."/>
            <person name="Grivell L."/>
            <person name="Rieger M."/>
            <person name="Weichselgartner M."/>
            <person name="de Simone V."/>
            <person name="Obermaier B."/>
            <person name="Mache R."/>
            <person name="Muller M."/>
            <person name="Kreis M."/>
            <person name="Delseny M."/>
            <person name="Puigdomenech P."/>
            <person name="Watson M."/>
            <person name="Schmidtheini T."/>
            <person name="Reichert B."/>
            <person name="Portatelle D."/>
            <person name="Perez-Alonso M."/>
            <person name="Boutry M."/>
            <person name="Bancroft I."/>
            <person name="Vos P."/>
            <person name="Hoheisel J."/>
            <person name="Zimmermann W."/>
            <person name="Wedler H."/>
            <person name="Ridley P."/>
            <person name="Langham S.A."/>
            <person name="McCullagh B."/>
            <person name="Bilham L."/>
            <person name="Robben J."/>
            <person name="Van der Schueren J."/>
            <person name="Grymonprez B."/>
            <person name="Chuang Y.J."/>
            <person name="Vandenbussche F."/>
            <person name="Braeken M."/>
            <person name="Weltjens I."/>
            <person name="Voet M."/>
            <person name="Bastiaens I."/>
            <person name="Aert R."/>
            <person name="Defoor E."/>
            <person name="Weitzenegger T."/>
            <person name="Bothe G."/>
            <person name="Ramsperger U."/>
            <person name="Hilbert H."/>
            <person name="Braun M."/>
            <person name="Holzer E."/>
            <person name="Brandt A."/>
            <person name="Peters S."/>
            <person name="van Staveren M."/>
            <person name="Dirske W."/>
            <person name="Mooijman P."/>
            <person name="Klein Lankhorst R."/>
            <person name="Rose M."/>
            <person name="Hauf J."/>
            <person name="Kotter P."/>
            <person name="Berneiser S."/>
            <person name="Hempel S."/>
            <person name="Feldpausch M."/>
            <person name="Lamberth S."/>
            <person name="Van den Daele H."/>
            <person name="De Keyser A."/>
            <person name="Buysshaert C."/>
            <person name="Gielen J."/>
            <person name="Villarroel R."/>
            <person name="De Clercq R."/>
            <person name="Van Montagu M."/>
            <person name="Rogers J."/>
            <person name="Cronin A."/>
            <person name="Quail M."/>
            <person name="Bray-Allen S."/>
            <person name="Clark L."/>
            <person name="Doggett J."/>
            <person name="Hall S."/>
            <person name="Kay M."/>
            <person name="Lennard N."/>
            <person name="McLay K."/>
            <person name="Mayes R."/>
            <person name="Pettett A."/>
            <person name="Rajandream M.A."/>
            <person name="Lyne M."/>
            <person name="Benes V."/>
            <person name="Rechmann S."/>
            <person name="Borkova D."/>
            <person name="Blocker H."/>
            <person name="Scharfe M."/>
            <person name="Grimm M."/>
            <person name="Lohnert T.H."/>
            <person name="Dose S."/>
            <person name="de Haan M."/>
            <person name="Maarse A."/>
            <person name="Schafer M."/>
            <person name="Muller-Auer S."/>
            <person name="Gabel C."/>
            <person name="Fuchs M."/>
            <person name="Fartmann B."/>
            <person name="Granderath K."/>
            <person name="Dauner D."/>
            <person name="Herzl A."/>
            <person name="Neumann S."/>
            <person name="Argiriou A."/>
            <person name="Vitale D."/>
            <person name="Liguori R."/>
            <person name="Piravandi E."/>
            <person name="Massenet O."/>
            <person name="Quigley F."/>
            <person name="Clabauld G."/>
            <person name="Mundlein A."/>
            <person name="Felber R."/>
            <person name="Schnabl S."/>
            <person name="Hiller R."/>
            <person name="Schmidt W."/>
            <person name="Lecharny A."/>
            <person name="Aubourg S."/>
            <person name="Chefdor F."/>
            <person name="Cooke R."/>
            <person name="Berger C."/>
            <person name="Montfort A."/>
            <person name="Casacuberta E."/>
            <person name="Gibbons T."/>
            <person name="Weber N."/>
            <person name="Vandenbol M."/>
            <person name="Bargues M."/>
            <person name="Terol J."/>
            <person name="Torres A."/>
            <person name="Perez-Perez A."/>
            <person name="Purnelle B."/>
            <person name="Bent E."/>
            <person name="Johnson S."/>
            <person name="Tacon D."/>
            <person name="Jesse T."/>
            <person name="Heijnen L."/>
            <person name="Schwarz S."/>
            <person name="Scholler P."/>
            <person name="Heber S."/>
            <person name="Francs P."/>
            <person name="Bielke C."/>
            <person name="Frishman D."/>
            <person name="Haase D."/>
            <person name="Lemcke K."/>
            <person name="Mewes H.W."/>
            <person name="Stocker S."/>
            <person name="Zaccaria P."/>
            <person name="Bevan M."/>
            <person name="Wilson R.K."/>
            <person name="de la Bastide M."/>
            <person name="Habermann K."/>
            <person name="Parnell L."/>
            <person name="Dedhia N."/>
            <person name="Gnoj L."/>
            <person name="Schutz K."/>
            <person name="Huang E."/>
            <person name="Spiegel L."/>
            <person name="Sehkon M."/>
            <person name="Murray J."/>
            <person name="Sheet P."/>
            <person name="Cordes M."/>
            <person name="Abu-Threideh J."/>
            <person name="Stoneking T."/>
            <person name="Kalicki J."/>
            <person name="Graves T."/>
            <person name="Harmon G."/>
            <person name="Edwards J."/>
            <person name="Latreille P."/>
            <person name="Courtney L."/>
            <person name="Cloud J."/>
            <person name="Abbott A."/>
            <person name="Scott K."/>
            <person name="Johnson D."/>
            <person name="Minx P."/>
            <person name="Bentley D."/>
            <person name="Fulton B."/>
            <person name="Miller N."/>
            <person name="Greco T."/>
            <person name="Kemp K."/>
            <person name="Kramer J."/>
            <person name="Fulton L."/>
            <person name="Mardis E."/>
            <person name="Dante M."/>
            <person name="Pepin K."/>
            <person name="Hillier L."/>
            <person name="Nelson J."/>
            <person name="Spieth J."/>
            <person name="Ryan E."/>
            <person name="Andrews S."/>
            <person name="Geisel C."/>
            <person name="Layman D."/>
            <person name="Du H."/>
            <person name="Ali J."/>
            <person name="Berghoff A."/>
            <person name="Jones K."/>
            <person name="Drone K."/>
            <person name="Cotton M."/>
            <person name="Joshu C."/>
            <person name="Antonoiu B."/>
            <person name="Zidanic M."/>
            <person name="Strong C."/>
            <person name="Sun H."/>
            <person name="Lamar B."/>
            <person name="Yordan C."/>
            <person name="Ma P."/>
            <person name="Zhong J."/>
            <person name="Preston R."/>
            <person name="Vil D."/>
            <person name="Shekher M."/>
            <person name="Matero A."/>
            <person name="Shah R."/>
            <person name="Swaby I.K."/>
            <person name="O'Shaughnessy A."/>
            <person name="Rodriguez M."/>
            <person name="Hoffmann J."/>
            <person name="Till S."/>
            <person name="Granat S."/>
            <person name="Shohdy N."/>
            <person name="Hasegawa A."/>
            <person name="Hameed A."/>
            <person name="Lodhi M."/>
            <person name="Johnson A."/>
            <person name="Chen E."/>
            <person name="Marra M."/>
            <person name="Martienssen R."/>
            <person name="McCombie W.R."/>
        </authorList>
    </citation>
    <scope>NUCLEOTIDE SEQUENCE [LARGE SCALE GENOMIC DNA]</scope>
    <source>
        <strain evidence="14">cv. Columbia</strain>
    </source>
</reference>
<dbReference type="eggNOG" id="ENOG502QZEK">
    <property type="taxonomic scope" value="Eukaryota"/>
</dbReference>
<dbReference type="CDD" id="cd19821">
    <property type="entry name" value="Bbox1_BBX-like"/>
    <property type="match status" value="2"/>
</dbReference>
<dbReference type="GO" id="GO:0008270">
    <property type="term" value="F:zinc ion binding"/>
    <property type="evidence" value="ECO:0007669"/>
    <property type="project" value="UniProtKB-KW"/>
</dbReference>
<organism evidence="13 14">
    <name type="scientific">Arabidopsis thaliana</name>
    <name type="common">Mouse-ear cress</name>
    <dbReference type="NCBI Taxonomy" id="3702"/>
    <lineage>
        <taxon>Eukaryota</taxon>
        <taxon>Viridiplantae</taxon>
        <taxon>Streptophyta</taxon>
        <taxon>Embryophyta</taxon>
        <taxon>Tracheophyta</taxon>
        <taxon>Spermatophyta</taxon>
        <taxon>Magnoliopsida</taxon>
        <taxon>eudicotyledons</taxon>
        <taxon>Gunneridae</taxon>
        <taxon>Pentapetalae</taxon>
        <taxon>rosids</taxon>
        <taxon>malvids</taxon>
        <taxon>Brassicales</taxon>
        <taxon>Brassicaceae</taxon>
        <taxon>Camelineae</taxon>
        <taxon>Arabidopsis</taxon>
    </lineage>
</organism>
<keyword evidence="2" id="KW-0479">Metal-binding</keyword>
<dbReference type="InterPro" id="IPR051979">
    <property type="entry name" value="B-box_zinc_finger"/>
</dbReference>
<keyword evidence="3" id="KW-0677">Repeat</keyword>
<dbReference type="OMA" id="THERYLI"/>
<accession>F4JUJ1</accession>
<evidence type="ECO:0000256" key="9">
    <source>
        <dbReference type="PROSITE-ProRule" id="PRU00024"/>
    </source>
</evidence>
<dbReference type="PANTHER" id="PTHR31832">
    <property type="entry name" value="B-BOX ZINC FINGER PROTEIN 22"/>
    <property type="match status" value="1"/>
</dbReference>
<sequence length="226" mass="25117">MRILCDACENAAAIIFCAADEAALCRPCDEKALHMRLDISKCSESVKRVQIVETSSLIWWIKMGTFCLQSLHLVVHMCNKLASRHVRVGLAEPSNAPCCDICENAPAFFYCEIDGSSLCLQCDMVVHVGGKRTHGRFLLLRQRIEFPGDKPKENNTRDNLQNQRVSTNGNGEANGKIDDEMIDLNANPQRVHEPSSNNNGIDVNNENNHEPAGLVPVGPFKRESEK</sequence>
<evidence type="ECO:0000256" key="4">
    <source>
        <dbReference type="ARBA" id="ARBA00022771"/>
    </source>
</evidence>
<feature type="compositionally biased region" description="Polar residues" evidence="10">
    <location>
        <begin position="157"/>
        <end position="171"/>
    </location>
</feature>
<evidence type="ECO:0000313" key="12">
    <source>
        <dbReference type="Araport" id="AT4G38960"/>
    </source>
</evidence>
<evidence type="ECO:0000256" key="6">
    <source>
        <dbReference type="ARBA" id="ARBA00023015"/>
    </source>
</evidence>
<dbReference type="ExpressionAtlas" id="F4JUJ1">
    <property type="expression patterns" value="baseline and differential"/>
</dbReference>
<dbReference type="SMART" id="SM00336">
    <property type="entry name" value="BBOX"/>
    <property type="match status" value="2"/>
</dbReference>
<proteinExistence type="evidence at protein level"/>
<keyword evidence="7" id="KW-0804">Transcription</keyword>
<gene>
    <name evidence="13 15" type="primary">BBX19</name>
    <name evidence="13" type="synonym">B-box domain protein 19</name>
    <name evidence="12 13" type="ordered locus">At4g38960</name>
    <name evidence="13" type="ORF">F19H22.60</name>
    <name evidence="13" type="ORF">F19H22_60</name>
</gene>
<dbReference type="ProteomicsDB" id="199849"/>
<reference evidence="14" key="2">
    <citation type="journal article" date="2017" name="Plant J.">
        <title>Araport11: a complete reannotation of the Arabidopsis thaliana reference genome.</title>
        <authorList>
            <person name="Cheng C.Y."/>
            <person name="Krishnakumar V."/>
            <person name="Chan A.P."/>
            <person name="Thibaud-Nissen F."/>
            <person name="Schobel S."/>
            <person name="Town C.D."/>
        </authorList>
    </citation>
    <scope>GENOME REANNOTATION</scope>
    <source>
        <strain evidence="14">cv. Columbia</strain>
    </source>
</reference>
<dbReference type="RefSeq" id="NP_001190958.1">
    <property type="nucleotide sequence ID" value="NM_001204029.1"/>
</dbReference>
<evidence type="ECO:0000256" key="1">
    <source>
        <dbReference type="ARBA" id="ARBA00004123"/>
    </source>
</evidence>
<comment type="subcellular location">
    <subcellularLocation>
        <location evidence="1">Nucleus</location>
    </subcellularLocation>
</comment>
<dbReference type="PaxDb" id="3702-AT4G38960.3"/>
<evidence type="ECO:0000256" key="10">
    <source>
        <dbReference type="SAM" id="MobiDB-lite"/>
    </source>
</evidence>
<evidence type="ECO:0007829" key="16">
    <source>
        <dbReference type="PeptideAtlas" id="F4JUJ1"/>
    </source>
</evidence>
<dbReference type="TAIR" id="AT4G38960">
    <property type="gene designation" value="BBX19"/>
</dbReference>
<evidence type="ECO:0000256" key="2">
    <source>
        <dbReference type="ARBA" id="ARBA00022723"/>
    </source>
</evidence>
<dbReference type="OrthoDB" id="153872at2759"/>
<dbReference type="AlphaFoldDB" id="F4JUJ1"/>
<keyword evidence="8" id="KW-0539">Nucleus</keyword>
<dbReference type="InterPro" id="IPR049808">
    <property type="entry name" value="CONSTANS-like_Bbox1"/>
</dbReference>
<evidence type="ECO:0000256" key="5">
    <source>
        <dbReference type="ARBA" id="ARBA00022833"/>
    </source>
</evidence>
<keyword evidence="6" id="KW-0805">Transcription regulation</keyword>
<dbReference type="Araport" id="AT4G38960"/>
<evidence type="ECO:0000313" key="13">
    <source>
        <dbReference type="EMBL" id="AEE87001.1"/>
    </source>
</evidence>
<dbReference type="HOGENOM" id="CLU_113487_0_0_1"/>
<feature type="region of interest" description="Disordered" evidence="10">
    <location>
        <begin position="148"/>
        <end position="226"/>
    </location>
</feature>
<evidence type="ECO:0000256" key="7">
    <source>
        <dbReference type="ARBA" id="ARBA00023163"/>
    </source>
</evidence>
<protein>
    <submittedName>
        <fullName evidence="13">B-box type zinc finger family protein</fullName>
    </submittedName>
</protein>
<evidence type="ECO:0000313" key="15">
    <source>
        <dbReference type="TAIR" id="AT4G38960"/>
    </source>
</evidence>
<evidence type="ECO:0000256" key="8">
    <source>
        <dbReference type="ARBA" id="ARBA00023242"/>
    </source>
</evidence>
<feature type="domain" description="B box-type" evidence="11">
    <location>
        <begin position="1"/>
        <end position="34"/>
    </location>
</feature>
<feature type="compositionally biased region" description="Low complexity" evidence="10">
    <location>
        <begin position="197"/>
        <end position="206"/>
    </location>
</feature>
<evidence type="ECO:0000256" key="3">
    <source>
        <dbReference type="ARBA" id="ARBA00022737"/>
    </source>
</evidence>
<name>F4JUJ1_ARATH</name>
<keyword evidence="5" id="KW-0862">Zinc</keyword>
<keyword evidence="4 9" id="KW-0863">Zinc-finger</keyword>
<keyword evidence="16 17" id="KW-1267">Proteomics identification</keyword>
<dbReference type="GO" id="GO:0005634">
    <property type="term" value="C:nucleus"/>
    <property type="evidence" value="ECO:0007669"/>
    <property type="project" value="UniProtKB-SubCell"/>
</dbReference>
<evidence type="ECO:0000313" key="14">
    <source>
        <dbReference type="Proteomes" id="UP000006548"/>
    </source>
</evidence>
<evidence type="ECO:0007829" key="17">
    <source>
        <dbReference type="ProteomicsDB" id="F4JUJ1"/>
    </source>
</evidence>
<dbReference type="GeneID" id="830051"/>
<dbReference type="EMBL" id="CP002687">
    <property type="protein sequence ID" value="AEE87001.1"/>
    <property type="molecule type" value="Genomic_DNA"/>
</dbReference>
<dbReference type="InterPro" id="IPR000315">
    <property type="entry name" value="Znf_B-box"/>
</dbReference>